<gene>
    <name evidence="2" type="ordered locus">RB8999</name>
</gene>
<dbReference type="InterPro" id="IPR017868">
    <property type="entry name" value="Filamin/ABP280_repeat-like"/>
</dbReference>
<dbReference type="OrthoDB" id="252901at2"/>
<dbReference type="AlphaFoldDB" id="Q7UM84"/>
<keyword evidence="1" id="KW-0472">Membrane</keyword>
<feature type="transmembrane region" description="Helical" evidence="1">
    <location>
        <begin position="744"/>
        <end position="765"/>
    </location>
</feature>
<accession>Q7UM84</accession>
<name>Q7UM84_RHOBA</name>
<feature type="transmembrane region" description="Helical" evidence="1">
    <location>
        <begin position="63"/>
        <end position="82"/>
    </location>
</feature>
<dbReference type="Gene3D" id="3.40.50.410">
    <property type="entry name" value="von Willebrand factor, type A domain"/>
    <property type="match status" value="1"/>
</dbReference>
<sequence length="773" mass="85393">MSAAAIRPSGLPIRRRCHGMIETHSLSFAWTPWTIAIAVVAIALTLVFGFLACWRNHFRKATVLLEALRLIVVVIAATLLGGPEWVEQYVPDDKPVVAVLYDNSGSMQTRDVVQSEPQTREEAIASLTQMEAWKSLESRAEVVIEPFAETKPEPHNPNRINPISNPAGIAPGETAEFVEEKGTDLSSPLLDVVRKHPHLLGVVLASDGDWNQGDAPVRAAGRLRSMGVPVFTVPVGSEERLPDVELLSFDVPTFAIGGKKVRIPFSVESSLPRDHAATVTMTTSKGETITKDIRIAAMGRTNDSVDWEPEELGDETLTLTISKHPNELLDDNNEIAAPISIREEKLRVLVIESVPRWEYRYLRNALSRDPGVEVSCLLFHPGLDARGGGNADYIATFPDTKEELSKYDVVFLGDVGLDDDQLTMEQCEWLHGLVEQQASGLVFIPGWEGRQFSLQETPLKDLLPVTLDEGQPGGWGSRTAQHFELTQLGRRSLLTKLADTADENLEVWGNLPGFQWYAPVLAAKPGSETLLVHQEVSNRFGRLPLLVTRTYGAGKVLFMGTDGAWRWRKGVEDLYHYRFWGQVVRWMAYRRNMAQGETMRLYYSPEQPQVRQTVSVNANVMEASGEPLSGGDVTLQIVAPSGRSQTIQLQSSGEAWGAFAGRFTPEEPGEHKLTLFCKQTGDSLQTTVFAQGVALEQIGKPARPDVMQEIARVTNGQVFTVDRVEDVIAWLSAMPDRPPSIRRIALWSHPAIVGGFIALLALFWIGRKGVGLI</sequence>
<evidence type="ECO:0000313" key="2">
    <source>
        <dbReference type="EMBL" id="CAD76033.1"/>
    </source>
</evidence>
<dbReference type="HOGENOM" id="CLU_013447_1_0_0"/>
<dbReference type="Proteomes" id="UP000001025">
    <property type="component" value="Chromosome"/>
</dbReference>
<dbReference type="eggNOG" id="COG5426">
    <property type="taxonomic scope" value="Bacteria"/>
</dbReference>
<dbReference type="STRING" id="243090.RB8999"/>
<dbReference type="InParanoid" id="Q7UM84"/>
<dbReference type="PATRIC" id="fig|243090.15.peg.4315"/>
<dbReference type="PROSITE" id="PS50194">
    <property type="entry name" value="FILAMIN_REPEAT"/>
    <property type="match status" value="1"/>
</dbReference>
<dbReference type="PANTHER" id="PTHR37947">
    <property type="entry name" value="BLL2462 PROTEIN"/>
    <property type="match status" value="1"/>
</dbReference>
<organism evidence="2 3">
    <name type="scientific">Rhodopirellula baltica (strain DSM 10527 / NCIMB 13988 / SH1)</name>
    <dbReference type="NCBI Taxonomy" id="243090"/>
    <lineage>
        <taxon>Bacteria</taxon>
        <taxon>Pseudomonadati</taxon>
        <taxon>Planctomycetota</taxon>
        <taxon>Planctomycetia</taxon>
        <taxon>Pirellulales</taxon>
        <taxon>Pirellulaceae</taxon>
        <taxon>Rhodopirellula</taxon>
    </lineage>
</organism>
<evidence type="ECO:0000313" key="3">
    <source>
        <dbReference type="Proteomes" id="UP000001025"/>
    </source>
</evidence>
<dbReference type="InterPro" id="IPR036465">
    <property type="entry name" value="vWFA_dom_sf"/>
</dbReference>
<feature type="transmembrane region" description="Helical" evidence="1">
    <location>
        <begin position="30"/>
        <end position="51"/>
    </location>
</feature>
<dbReference type="PANTHER" id="PTHR37947:SF1">
    <property type="entry name" value="BLL2462 PROTEIN"/>
    <property type="match status" value="1"/>
</dbReference>
<keyword evidence="1" id="KW-0812">Transmembrane</keyword>
<keyword evidence="3" id="KW-1185">Reference proteome</keyword>
<evidence type="ECO:0000256" key="1">
    <source>
        <dbReference type="SAM" id="Phobius"/>
    </source>
</evidence>
<dbReference type="KEGG" id="rba:RB8999"/>
<dbReference type="InterPro" id="IPR013783">
    <property type="entry name" value="Ig-like_fold"/>
</dbReference>
<dbReference type="Gene3D" id="2.60.40.10">
    <property type="entry name" value="Immunoglobulins"/>
    <property type="match status" value="1"/>
</dbReference>
<dbReference type="EnsemblBacteria" id="CAD76033">
    <property type="protein sequence ID" value="CAD76033"/>
    <property type="gene ID" value="RB8999"/>
</dbReference>
<dbReference type="SUPFAM" id="SSF53300">
    <property type="entry name" value="vWA-like"/>
    <property type="match status" value="1"/>
</dbReference>
<dbReference type="InterPro" id="IPR029062">
    <property type="entry name" value="Class_I_gatase-like"/>
</dbReference>
<evidence type="ECO:0008006" key="4">
    <source>
        <dbReference type="Google" id="ProtNLM"/>
    </source>
</evidence>
<reference evidence="2 3" key="1">
    <citation type="journal article" date="2003" name="Proc. Natl. Acad. Sci. U.S.A.">
        <title>Complete genome sequence of the marine planctomycete Pirellula sp. strain 1.</title>
        <authorList>
            <person name="Gloeckner F.O."/>
            <person name="Kube M."/>
            <person name="Bauer M."/>
            <person name="Teeling H."/>
            <person name="Lombardot T."/>
            <person name="Ludwig W."/>
            <person name="Gade D."/>
            <person name="Beck A."/>
            <person name="Borzym K."/>
            <person name="Heitmann K."/>
            <person name="Rabus R."/>
            <person name="Schlesner H."/>
            <person name="Amann R."/>
            <person name="Reinhardt R."/>
        </authorList>
    </citation>
    <scope>NUCLEOTIDE SEQUENCE [LARGE SCALE GENOMIC DNA]</scope>
    <source>
        <strain evidence="3">DSM 10527 / NCIMB 13988 / SH1</strain>
    </source>
</reference>
<protein>
    <recommendedName>
        <fullName evidence="4">VWFA domain-containing protein</fullName>
    </recommendedName>
</protein>
<dbReference type="eggNOG" id="COG2304">
    <property type="taxonomic scope" value="Bacteria"/>
</dbReference>
<dbReference type="SUPFAM" id="SSF52317">
    <property type="entry name" value="Class I glutamine amidotransferase-like"/>
    <property type="match status" value="1"/>
</dbReference>
<dbReference type="EMBL" id="BX294148">
    <property type="protein sequence ID" value="CAD76033.1"/>
    <property type="molecule type" value="Genomic_DNA"/>
</dbReference>
<keyword evidence="1" id="KW-1133">Transmembrane helix</keyword>
<proteinExistence type="predicted"/>
<dbReference type="Gene3D" id="3.40.50.880">
    <property type="match status" value="1"/>
</dbReference>